<feature type="transmembrane region" description="Helical" evidence="11">
    <location>
        <begin position="423"/>
        <end position="443"/>
    </location>
</feature>
<dbReference type="InterPro" id="IPR011701">
    <property type="entry name" value="MFS"/>
</dbReference>
<proteinExistence type="inferred from homology"/>
<keyword evidence="8" id="KW-0406">Ion transport</keyword>
<gene>
    <name evidence="13" type="ORF">TWF694_002905</name>
</gene>
<evidence type="ECO:0000256" key="10">
    <source>
        <dbReference type="SAM" id="MobiDB-lite"/>
    </source>
</evidence>
<dbReference type="InterPro" id="IPR020846">
    <property type="entry name" value="MFS_dom"/>
</dbReference>
<feature type="transmembrane region" description="Helical" evidence="11">
    <location>
        <begin position="563"/>
        <end position="581"/>
    </location>
</feature>
<feature type="transmembrane region" description="Helical" evidence="11">
    <location>
        <begin position="202"/>
        <end position="221"/>
    </location>
</feature>
<evidence type="ECO:0000313" key="14">
    <source>
        <dbReference type="Proteomes" id="UP001365542"/>
    </source>
</evidence>
<feature type="transmembrane region" description="Helical" evidence="11">
    <location>
        <begin position="486"/>
        <end position="509"/>
    </location>
</feature>
<reference evidence="13 14" key="1">
    <citation type="submission" date="2019-10" db="EMBL/GenBank/DDBJ databases">
        <authorList>
            <person name="Palmer J.M."/>
        </authorList>
    </citation>
    <scope>NUCLEOTIDE SEQUENCE [LARGE SCALE GENOMIC DNA]</scope>
    <source>
        <strain evidence="13 14">TWF694</strain>
    </source>
</reference>
<sequence>MGLRNIFQHNTGNAAGQAEEIQQSEPNTNVAQVEKTEGEDAEIGLPQKPANELPDDAAQEGVRKMEAVTLAWSKRSLTIIYICMFLLYFVNAFQASITGNLTAFVLSDFESHSLIPVIYIVSSVMSGATYLPVAKILDLWGRPQGFLIMASMATLGLVLMAVTSSVQTFCAAQVFYSIGFTGMIFCVDVITADTSSLKDRGLAFAFTSSPYIITALAGPAAAEGFYEDISWRWAFGCFAIILPFVAIPMFVTLLVNETRAKKRGLLIREPSGRTIWQSIWHYTLEFDAIGVILIAAGLVLFLLPFSIAGSTADDWRSPSIIAMLVVGVVLLFIFGITERFFSPKPFIPYKLLVSGTILGSCLIDATYQVAYYCWGSYFTSYLQVVNGLTITQAGWVSGIFDIIAGCWLLFIGFVIRKTGYFKWLMLCAVPLYTLGVGLMIYFRQPHTNIGFIIMCQVMIAFAGATIILCIQVAVMAVANHGEIAAVLAMLGVFGNMGGAIGNSISGAIWTHTLPDALQSLLPDDYKDQWEAIYDDLDTQLSFEMGDPVREAIIQAYGMAQKRMLIAGTAIMAFAFIGMLLIKNVRVNTQQMKGVVF</sequence>
<feature type="transmembrane region" description="Helical" evidence="11">
    <location>
        <begin position="319"/>
        <end position="337"/>
    </location>
</feature>
<dbReference type="PROSITE" id="PS50850">
    <property type="entry name" value="MFS"/>
    <property type="match status" value="1"/>
</dbReference>
<keyword evidence="4" id="KW-0410">Iron transport</keyword>
<feature type="transmembrane region" description="Helical" evidence="11">
    <location>
        <begin position="172"/>
        <end position="190"/>
    </location>
</feature>
<dbReference type="PANTHER" id="PTHR23501">
    <property type="entry name" value="MAJOR FACILITATOR SUPERFAMILY"/>
    <property type="match status" value="1"/>
</dbReference>
<evidence type="ECO:0000256" key="7">
    <source>
        <dbReference type="ARBA" id="ARBA00023004"/>
    </source>
</evidence>
<keyword evidence="3" id="KW-0813">Transport</keyword>
<keyword evidence="7" id="KW-0408">Iron</keyword>
<feature type="transmembrane region" description="Helical" evidence="11">
    <location>
        <begin position="286"/>
        <end position="307"/>
    </location>
</feature>
<feature type="transmembrane region" description="Helical" evidence="11">
    <location>
        <begin position="390"/>
        <end position="411"/>
    </location>
</feature>
<dbReference type="FunFam" id="1.20.1250.20:FF:000302">
    <property type="entry name" value="MFS siderochrome iron transporter MirB"/>
    <property type="match status" value="1"/>
</dbReference>
<dbReference type="InterPro" id="IPR036259">
    <property type="entry name" value="MFS_trans_sf"/>
</dbReference>
<evidence type="ECO:0000256" key="11">
    <source>
        <dbReference type="SAM" id="Phobius"/>
    </source>
</evidence>
<feature type="compositionally biased region" description="Polar residues" evidence="10">
    <location>
        <begin position="14"/>
        <end position="31"/>
    </location>
</feature>
<dbReference type="AlphaFoldDB" id="A0AAV9X030"/>
<dbReference type="Proteomes" id="UP001365542">
    <property type="component" value="Unassembled WGS sequence"/>
</dbReference>
<feature type="region of interest" description="Disordered" evidence="10">
    <location>
        <begin position="14"/>
        <end position="52"/>
    </location>
</feature>
<evidence type="ECO:0000256" key="2">
    <source>
        <dbReference type="ARBA" id="ARBA00008335"/>
    </source>
</evidence>
<evidence type="ECO:0000256" key="6">
    <source>
        <dbReference type="ARBA" id="ARBA00022989"/>
    </source>
</evidence>
<feature type="transmembrane region" description="Helical" evidence="11">
    <location>
        <begin position="233"/>
        <end position="255"/>
    </location>
</feature>
<feature type="transmembrane region" description="Helical" evidence="11">
    <location>
        <begin position="449"/>
        <end position="474"/>
    </location>
</feature>
<evidence type="ECO:0000256" key="5">
    <source>
        <dbReference type="ARBA" id="ARBA00022692"/>
    </source>
</evidence>
<dbReference type="GO" id="GO:0005886">
    <property type="term" value="C:plasma membrane"/>
    <property type="evidence" value="ECO:0007669"/>
    <property type="project" value="TreeGrafter"/>
</dbReference>
<keyword evidence="5 11" id="KW-0812">Transmembrane</keyword>
<comment type="similarity">
    <text evidence="2">Belongs to the major facilitator superfamily.</text>
</comment>
<dbReference type="Pfam" id="PF07690">
    <property type="entry name" value="MFS_1"/>
    <property type="match status" value="1"/>
</dbReference>
<keyword evidence="9 11" id="KW-0472">Membrane</keyword>
<feature type="domain" description="Major facilitator superfamily (MFS) profile" evidence="12">
    <location>
        <begin position="80"/>
        <end position="585"/>
    </location>
</feature>
<dbReference type="Gene3D" id="1.20.1250.20">
    <property type="entry name" value="MFS general substrate transporter like domains"/>
    <property type="match status" value="2"/>
</dbReference>
<feature type="transmembrane region" description="Helical" evidence="11">
    <location>
        <begin position="79"/>
        <end position="97"/>
    </location>
</feature>
<evidence type="ECO:0000256" key="1">
    <source>
        <dbReference type="ARBA" id="ARBA00004141"/>
    </source>
</evidence>
<evidence type="ECO:0000256" key="8">
    <source>
        <dbReference type="ARBA" id="ARBA00023065"/>
    </source>
</evidence>
<dbReference type="EMBL" id="JAVHJO010000012">
    <property type="protein sequence ID" value="KAK6531730.1"/>
    <property type="molecule type" value="Genomic_DNA"/>
</dbReference>
<feature type="transmembrane region" description="Helical" evidence="11">
    <location>
        <begin position="349"/>
        <end position="370"/>
    </location>
</feature>
<dbReference type="SUPFAM" id="SSF103473">
    <property type="entry name" value="MFS general substrate transporter"/>
    <property type="match status" value="1"/>
</dbReference>
<feature type="transmembrane region" description="Helical" evidence="11">
    <location>
        <begin position="117"/>
        <end position="134"/>
    </location>
</feature>
<comment type="caution">
    <text evidence="13">The sequence shown here is derived from an EMBL/GenBank/DDBJ whole genome shotgun (WGS) entry which is preliminary data.</text>
</comment>
<keyword evidence="14" id="KW-1185">Reference proteome</keyword>
<evidence type="ECO:0000313" key="13">
    <source>
        <dbReference type="EMBL" id="KAK6531730.1"/>
    </source>
</evidence>
<feature type="transmembrane region" description="Helical" evidence="11">
    <location>
        <begin position="146"/>
        <end position="166"/>
    </location>
</feature>
<name>A0AAV9X030_9PEZI</name>
<dbReference type="GO" id="GO:0006826">
    <property type="term" value="P:iron ion transport"/>
    <property type="evidence" value="ECO:0007669"/>
    <property type="project" value="UniProtKB-KW"/>
</dbReference>
<comment type="subcellular location">
    <subcellularLocation>
        <location evidence="1">Membrane</location>
        <topology evidence="1">Multi-pass membrane protein</topology>
    </subcellularLocation>
</comment>
<protein>
    <recommendedName>
        <fullName evidence="12">Major facilitator superfamily (MFS) profile domain-containing protein</fullName>
    </recommendedName>
</protein>
<evidence type="ECO:0000259" key="12">
    <source>
        <dbReference type="PROSITE" id="PS50850"/>
    </source>
</evidence>
<evidence type="ECO:0000256" key="4">
    <source>
        <dbReference type="ARBA" id="ARBA00022496"/>
    </source>
</evidence>
<evidence type="ECO:0000256" key="3">
    <source>
        <dbReference type="ARBA" id="ARBA00022448"/>
    </source>
</evidence>
<keyword evidence="6 11" id="KW-1133">Transmembrane helix</keyword>
<evidence type="ECO:0000256" key="9">
    <source>
        <dbReference type="ARBA" id="ARBA00023136"/>
    </source>
</evidence>
<dbReference type="GO" id="GO:0010106">
    <property type="term" value="P:cellular response to iron ion starvation"/>
    <property type="evidence" value="ECO:0007669"/>
    <property type="project" value="UniProtKB-ARBA"/>
</dbReference>
<dbReference type="PANTHER" id="PTHR23501:SF55">
    <property type="entry name" value="SIDEROPHORE IRON TRANSPORTER, PUTATIVE (AFU_ORTHOLOGUE AFUA_3G03440)-RELATED"/>
    <property type="match status" value="1"/>
</dbReference>
<dbReference type="FunFam" id="1.20.1250.20:FF:000284">
    <property type="entry name" value="Siderophore iron transporter mirB"/>
    <property type="match status" value="1"/>
</dbReference>
<organism evidence="13 14">
    <name type="scientific">Orbilia ellipsospora</name>
    <dbReference type="NCBI Taxonomy" id="2528407"/>
    <lineage>
        <taxon>Eukaryota</taxon>
        <taxon>Fungi</taxon>
        <taxon>Dikarya</taxon>
        <taxon>Ascomycota</taxon>
        <taxon>Pezizomycotina</taxon>
        <taxon>Orbiliomycetes</taxon>
        <taxon>Orbiliales</taxon>
        <taxon>Orbiliaceae</taxon>
        <taxon>Orbilia</taxon>
    </lineage>
</organism>
<dbReference type="GO" id="GO:0022857">
    <property type="term" value="F:transmembrane transporter activity"/>
    <property type="evidence" value="ECO:0007669"/>
    <property type="project" value="InterPro"/>
</dbReference>
<accession>A0AAV9X030</accession>